<sequence>MQILPYEKYNGQLGVRISFLVSDEEKAHPGSVKVASYEAIAKRAKRYPGFRLKEGKGPGNEALISWKAMPYEWQSACRDMLGNPETEYNALEKHFILSAEAKTFYDRFQFDNDEYLTSEQKDKYTVNASVLEAVLRLKSDRLAQRRSRGGNSKGIWESLRNDVVAFQDNLKKLGYTTHTLPSSVKRLKIRINEFLKFKYESLIDGRHNNKNAQIVTPEMIVLWQNIFAGQKNRKPTYIEVAMRYEAFLNGDLEIINNSTGEIFDRDDKAYRPASESTVYSYQSAWAQRSVSHAIRSGDRQKFKSAYEPWHKLMQPQYAGSMISIDDRQPPFEYASGKRMWFYNAIDLGSEAFTCWVWGDSKEGIIEGFYRQMVRNYAAWGLNLPWELEGEMSLNSMYKDNLLQNGAMFQHVRIEANNARGKRIEAYYRPLRYKYEKDEIGWLARPHALSEANQAGPWKKVQLSKDKIVEKAFRAIERWNNDLHSNQEKYPGMSRWDVFMDNQHPDLKPINWAGILPYIGYETESSMKLGRIILQGKHRVVGYEGEVATGEKLINIMKRIEGKQVVVRWLDDHQGNVLKSLVYDRSGNLICELLGDLGYNRSVLERTEGDERNRELMSAYSATVQGYIRSNTQEVESITIIEKPKTTKGRFVIPDLQKYEAKTNESEVLPPAEDMPDVNYSTKFNTSTASRF</sequence>
<accession>A0A2P8EAS5</accession>
<proteinExistence type="predicted"/>
<dbReference type="RefSeq" id="WP_106566489.1">
    <property type="nucleotide sequence ID" value="NZ_PYGF01000002.1"/>
</dbReference>
<organism evidence="2 3">
    <name type="scientific">Cecembia rubra</name>
    <dbReference type="NCBI Taxonomy" id="1485585"/>
    <lineage>
        <taxon>Bacteria</taxon>
        <taxon>Pseudomonadati</taxon>
        <taxon>Bacteroidota</taxon>
        <taxon>Cytophagia</taxon>
        <taxon>Cytophagales</taxon>
        <taxon>Cyclobacteriaceae</taxon>
        <taxon>Cecembia</taxon>
    </lineage>
</organism>
<evidence type="ECO:0000313" key="3">
    <source>
        <dbReference type="Proteomes" id="UP000240708"/>
    </source>
</evidence>
<feature type="compositionally biased region" description="Polar residues" evidence="1">
    <location>
        <begin position="678"/>
        <end position="691"/>
    </location>
</feature>
<dbReference type="AlphaFoldDB" id="A0A2P8EAS5"/>
<dbReference type="Proteomes" id="UP000240708">
    <property type="component" value="Unassembled WGS sequence"/>
</dbReference>
<dbReference type="EMBL" id="PYGF01000002">
    <property type="protein sequence ID" value="PSL06571.1"/>
    <property type="molecule type" value="Genomic_DNA"/>
</dbReference>
<gene>
    <name evidence="2" type="ORF">CLV48_102388</name>
</gene>
<dbReference type="OrthoDB" id="612554at2"/>
<name>A0A2P8EAS5_9BACT</name>
<reference evidence="2 3" key="1">
    <citation type="submission" date="2018-03" db="EMBL/GenBank/DDBJ databases">
        <title>Genomic Encyclopedia of Archaeal and Bacterial Type Strains, Phase II (KMG-II): from individual species to whole genera.</title>
        <authorList>
            <person name="Goeker M."/>
        </authorList>
    </citation>
    <scope>NUCLEOTIDE SEQUENCE [LARGE SCALE GENOMIC DNA]</scope>
    <source>
        <strain evidence="2 3">DSM 28057</strain>
    </source>
</reference>
<protein>
    <submittedName>
        <fullName evidence="2">Uncharacterized protein</fullName>
    </submittedName>
</protein>
<evidence type="ECO:0000313" key="2">
    <source>
        <dbReference type="EMBL" id="PSL06571.1"/>
    </source>
</evidence>
<comment type="caution">
    <text evidence="2">The sequence shown here is derived from an EMBL/GenBank/DDBJ whole genome shotgun (WGS) entry which is preliminary data.</text>
</comment>
<feature type="region of interest" description="Disordered" evidence="1">
    <location>
        <begin position="662"/>
        <end position="691"/>
    </location>
</feature>
<evidence type="ECO:0000256" key="1">
    <source>
        <dbReference type="SAM" id="MobiDB-lite"/>
    </source>
</evidence>
<keyword evidence="3" id="KW-1185">Reference proteome</keyword>